<evidence type="ECO:0000313" key="1">
    <source>
        <dbReference type="EMBL" id="KIM40219.1"/>
    </source>
</evidence>
<dbReference type="OrthoDB" id="3258172at2759"/>
<dbReference type="Proteomes" id="UP000053424">
    <property type="component" value="Unassembled WGS sequence"/>
</dbReference>
<accession>A0A0C3C7N1</accession>
<reference evidence="1 2" key="1">
    <citation type="submission" date="2014-04" db="EMBL/GenBank/DDBJ databases">
        <authorList>
            <consortium name="DOE Joint Genome Institute"/>
            <person name="Kuo A."/>
            <person name="Gay G."/>
            <person name="Dore J."/>
            <person name="Kohler A."/>
            <person name="Nagy L.G."/>
            <person name="Floudas D."/>
            <person name="Copeland A."/>
            <person name="Barry K.W."/>
            <person name="Cichocki N."/>
            <person name="Veneault-Fourrey C."/>
            <person name="LaButti K."/>
            <person name="Lindquist E.A."/>
            <person name="Lipzen A."/>
            <person name="Lundell T."/>
            <person name="Morin E."/>
            <person name="Murat C."/>
            <person name="Sun H."/>
            <person name="Tunlid A."/>
            <person name="Henrissat B."/>
            <person name="Grigoriev I.V."/>
            <person name="Hibbett D.S."/>
            <person name="Martin F."/>
            <person name="Nordberg H.P."/>
            <person name="Cantor M.N."/>
            <person name="Hua S.X."/>
        </authorList>
    </citation>
    <scope>NUCLEOTIDE SEQUENCE [LARGE SCALE GENOMIC DNA]</scope>
    <source>
        <strain evidence="2">h7</strain>
    </source>
</reference>
<evidence type="ECO:0000313" key="2">
    <source>
        <dbReference type="Proteomes" id="UP000053424"/>
    </source>
</evidence>
<proteinExistence type="predicted"/>
<dbReference type="Gene3D" id="2.40.50.140">
    <property type="entry name" value="Nucleic acid-binding proteins"/>
    <property type="match status" value="1"/>
</dbReference>
<dbReference type="EMBL" id="KN831783">
    <property type="protein sequence ID" value="KIM40219.1"/>
    <property type="molecule type" value="Genomic_DNA"/>
</dbReference>
<gene>
    <name evidence="1" type="ORF">M413DRAFT_446386</name>
</gene>
<keyword evidence="2" id="KW-1185">Reference proteome</keyword>
<dbReference type="HOGENOM" id="CLU_155372_0_0_1"/>
<reference evidence="2" key="2">
    <citation type="submission" date="2015-01" db="EMBL/GenBank/DDBJ databases">
        <title>Evolutionary Origins and Diversification of the Mycorrhizal Mutualists.</title>
        <authorList>
            <consortium name="DOE Joint Genome Institute"/>
            <consortium name="Mycorrhizal Genomics Consortium"/>
            <person name="Kohler A."/>
            <person name="Kuo A."/>
            <person name="Nagy L.G."/>
            <person name="Floudas D."/>
            <person name="Copeland A."/>
            <person name="Barry K.W."/>
            <person name="Cichocki N."/>
            <person name="Veneault-Fourrey C."/>
            <person name="LaButti K."/>
            <person name="Lindquist E.A."/>
            <person name="Lipzen A."/>
            <person name="Lundell T."/>
            <person name="Morin E."/>
            <person name="Murat C."/>
            <person name="Riley R."/>
            <person name="Ohm R."/>
            <person name="Sun H."/>
            <person name="Tunlid A."/>
            <person name="Henrissat B."/>
            <person name="Grigoriev I.V."/>
            <person name="Hibbett D.S."/>
            <person name="Martin F."/>
        </authorList>
    </citation>
    <scope>NUCLEOTIDE SEQUENCE [LARGE SCALE GENOMIC DNA]</scope>
    <source>
        <strain evidence="2">h7</strain>
    </source>
</reference>
<organism evidence="1 2">
    <name type="scientific">Hebeloma cylindrosporum</name>
    <dbReference type="NCBI Taxonomy" id="76867"/>
    <lineage>
        <taxon>Eukaryota</taxon>
        <taxon>Fungi</taxon>
        <taxon>Dikarya</taxon>
        <taxon>Basidiomycota</taxon>
        <taxon>Agaricomycotina</taxon>
        <taxon>Agaricomycetes</taxon>
        <taxon>Agaricomycetidae</taxon>
        <taxon>Agaricales</taxon>
        <taxon>Agaricineae</taxon>
        <taxon>Hymenogastraceae</taxon>
        <taxon>Hebeloma</taxon>
    </lineage>
</organism>
<protein>
    <submittedName>
        <fullName evidence="1">Uncharacterized protein</fullName>
    </submittedName>
</protein>
<sequence length="136" mass="15021">MPPQPDPAKLRRICSIGKSDEGKKLRVAGRVLSYDVQTGIVVLIDEGHGLYVDIVLSLDGQSRRWATERLSTIIALGDLERSEMRLGAPVIDGKGPALKINEELVLRAILVVPSPDLDLALWNNVLADEEEDDRER</sequence>
<name>A0A0C3C7N1_HEBCY</name>
<dbReference type="AlphaFoldDB" id="A0A0C3C7N1"/>
<dbReference type="InterPro" id="IPR012340">
    <property type="entry name" value="NA-bd_OB-fold"/>
</dbReference>